<dbReference type="GO" id="GO:0061133">
    <property type="term" value="F:endopeptidase activator activity"/>
    <property type="evidence" value="ECO:0007669"/>
    <property type="project" value="TreeGrafter"/>
</dbReference>
<dbReference type="PANTHER" id="PTHR10660">
    <property type="entry name" value="PROTEASOME REGULATOR PA28"/>
    <property type="match status" value="1"/>
</dbReference>
<dbReference type="AlphaFoldDB" id="A0A6J8BGT0"/>
<dbReference type="InterPro" id="IPR036252">
    <property type="entry name" value="Proteasome_activ_sf"/>
</dbReference>
<keyword evidence="6" id="KW-1185">Reference proteome</keyword>
<gene>
    <name evidence="5" type="ORF">MCOR_18423</name>
</gene>
<dbReference type="GO" id="GO:2000045">
    <property type="term" value="P:regulation of G1/S transition of mitotic cell cycle"/>
    <property type="evidence" value="ECO:0007669"/>
    <property type="project" value="TreeGrafter"/>
</dbReference>
<evidence type="ECO:0000313" key="6">
    <source>
        <dbReference type="Proteomes" id="UP000507470"/>
    </source>
</evidence>
<protein>
    <submittedName>
        <fullName evidence="5">PSME3</fullName>
    </submittedName>
</protein>
<feature type="domain" description="Proteasome activator PA28 C-terminal" evidence="4">
    <location>
        <begin position="113"/>
        <end position="255"/>
    </location>
</feature>
<evidence type="ECO:0000256" key="1">
    <source>
        <dbReference type="ARBA" id="ARBA00005883"/>
    </source>
</evidence>
<evidence type="ECO:0000313" key="5">
    <source>
        <dbReference type="EMBL" id="CAC5382611.1"/>
    </source>
</evidence>
<dbReference type="Gene3D" id="1.20.120.180">
    <property type="entry name" value="Proteasome activator pa28, C-terminal domain"/>
    <property type="match status" value="1"/>
</dbReference>
<dbReference type="GO" id="GO:0005654">
    <property type="term" value="C:nucleoplasm"/>
    <property type="evidence" value="ECO:0007669"/>
    <property type="project" value="TreeGrafter"/>
</dbReference>
<evidence type="ECO:0000259" key="4">
    <source>
        <dbReference type="Pfam" id="PF02252"/>
    </source>
</evidence>
<dbReference type="FunFam" id="1.20.120.180:FF:000001">
    <property type="entry name" value="Proteasome activator complex subunit 3"/>
    <property type="match status" value="1"/>
</dbReference>
<dbReference type="GO" id="GO:0005737">
    <property type="term" value="C:cytoplasm"/>
    <property type="evidence" value="ECO:0007669"/>
    <property type="project" value="TreeGrafter"/>
</dbReference>
<sequence>MPTDGKKTAKQREELDKKVEDFKEKFKTDGDHLVHHVFPSKILELEDLYQSLHVSEASTYHTDLNIPVPDPVLFYNNDTSEPERKRKKLEHNNDDKVEDIAGTKVQILPNGPVPCNKKLAVLADKIKPYIQELIDHANILKMWITLLIPKIEDGNNFGVSVQEDTLGEARQVESEAASYLDQISRYYITRAKLVSKVAKYPHLDDYRQSVRELDEKEFISIRLISCELRNHYASLHDIILKNMEKIKKPRTVNAHQNLY</sequence>
<evidence type="ECO:0000259" key="3">
    <source>
        <dbReference type="Pfam" id="PF02251"/>
    </source>
</evidence>
<keyword evidence="2" id="KW-0647">Proteasome</keyword>
<dbReference type="InterPro" id="IPR003186">
    <property type="entry name" value="PA28_C"/>
</dbReference>
<feature type="domain" description="Proteasome activator PA28 N-terminal" evidence="3">
    <location>
        <begin position="14"/>
        <end position="71"/>
    </location>
</feature>
<dbReference type="Pfam" id="PF02251">
    <property type="entry name" value="PA28_N"/>
    <property type="match status" value="1"/>
</dbReference>
<dbReference type="EMBL" id="CACVKT020003242">
    <property type="protein sequence ID" value="CAC5382611.1"/>
    <property type="molecule type" value="Genomic_DNA"/>
</dbReference>
<dbReference type="GO" id="GO:0008537">
    <property type="term" value="C:proteasome activator complex"/>
    <property type="evidence" value="ECO:0007669"/>
    <property type="project" value="InterPro"/>
</dbReference>
<dbReference type="PANTHER" id="PTHR10660:SF2">
    <property type="entry name" value="LD45860P"/>
    <property type="match status" value="1"/>
</dbReference>
<dbReference type="Gene3D" id="1.20.5.120">
    <property type="entry name" value="Proteasome activator pa28, N-terminal domain"/>
    <property type="match status" value="1"/>
</dbReference>
<dbReference type="Pfam" id="PF02252">
    <property type="entry name" value="PA28_C"/>
    <property type="match status" value="1"/>
</dbReference>
<reference evidence="5 6" key="1">
    <citation type="submission" date="2020-06" db="EMBL/GenBank/DDBJ databases">
        <authorList>
            <person name="Li R."/>
            <person name="Bekaert M."/>
        </authorList>
    </citation>
    <scope>NUCLEOTIDE SEQUENCE [LARGE SCALE GENOMIC DNA]</scope>
    <source>
        <strain evidence="6">wild</strain>
    </source>
</reference>
<dbReference type="GO" id="GO:0061136">
    <property type="term" value="P:regulation of proteasomal protein catabolic process"/>
    <property type="evidence" value="ECO:0007669"/>
    <property type="project" value="TreeGrafter"/>
</dbReference>
<proteinExistence type="inferred from homology"/>
<dbReference type="SUPFAM" id="SSF47216">
    <property type="entry name" value="Proteasome activator"/>
    <property type="match status" value="1"/>
</dbReference>
<comment type="similarity">
    <text evidence="1">Belongs to the PA28 family.</text>
</comment>
<dbReference type="OrthoDB" id="6591885at2759"/>
<dbReference type="Proteomes" id="UP000507470">
    <property type="component" value="Unassembled WGS sequence"/>
</dbReference>
<evidence type="ECO:0000256" key="2">
    <source>
        <dbReference type="ARBA" id="ARBA00022942"/>
    </source>
</evidence>
<name>A0A6J8BGT0_MYTCO</name>
<dbReference type="InterPro" id="IPR036996">
    <property type="entry name" value="PA28_N_sf"/>
</dbReference>
<accession>A0A6J8BGT0</accession>
<organism evidence="5 6">
    <name type="scientific">Mytilus coruscus</name>
    <name type="common">Sea mussel</name>
    <dbReference type="NCBI Taxonomy" id="42192"/>
    <lineage>
        <taxon>Eukaryota</taxon>
        <taxon>Metazoa</taxon>
        <taxon>Spiralia</taxon>
        <taxon>Lophotrochozoa</taxon>
        <taxon>Mollusca</taxon>
        <taxon>Bivalvia</taxon>
        <taxon>Autobranchia</taxon>
        <taxon>Pteriomorphia</taxon>
        <taxon>Mytilida</taxon>
        <taxon>Mytiloidea</taxon>
        <taxon>Mytilidae</taxon>
        <taxon>Mytilinae</taxon>
        <taxon>Mytilus</taxon>
    </lineage>
</organism>
<dbReference type="InterPro" id="IPR003185">
    <property type="entry name" value="Proteasome_activ_PA28_N"/>
</dbReference>
<dbReference type="InterPro" id="IPR036997">
    <property type="entry name" value="PA28_C_sf"/>
</dbReference>
<dbReference type="InterPro" id="IPR009077">
    <property type="entry name" value="Proteasome_activ_PA28"/>
</dbReference>